<evidence type="ECO:0000259" key="4">
    <source>
        <dbReference type="PROSITE" id="PS50158"/>
    </source>
</evidence>
<dbReference type="InParanoid" id="A0A1Q3AQN3"/>
<reference evidence="6" key="1">
    <citation type="submission" date="2016-04" db="EMBL/GenBank/DDBJ databases">
        <title>Cephalotus genome sequencing.</title>
        <authorList>
            <person name="Fukushima K."/>
            <person name="Hasebe M."/>
            <person name="Fang X."/>
        </authorList>
    </citation>
    <scope>NUCLEOTIDE SEQUENCE [LARGE SCALE GENOMIC DNA]</scope>
    <source>
        <strain evidence="6">cv. St1</strain>
    </source>
</reference>
<feature type="coiled-coil region" evidence="2">
    <location>
        <begin position="193"/>
        <end position="227"/>
    </location>
</feature>
<accession>A0A1Q3AQN3</accession>
<evidence type="ECO:0000256" key="1">
    <source>
        <dbReference type="PROSITE-ProRule" id="PRU00047"/>
    </source>
</evidence>
<evidence type="ECO:0000256" key="2">
    <source>
        <dbReference type="SAM" id="Coils"/>
    </source>
</evidence>
<dbReference type="InterPro" id="IPR036875">
    <property type="entry name" value="Znf_CCHC_sf"/>
</dbReference>
<name>A0A1Q3AQN3_CEPFO</name>
<keyword evidence="1" id="KW-0863">Zinc-finger</keyword>
<gene>
    <name evidence="5" type="ORF">CFOL_v3_01575</name>
</gene>
<evidence type="ECO:0000313" key="6">
    <source>
        <dbReference type="Proteomes" id="UP000187406"/>
    </source>
</evidence>
<dbReference type="EMBL" id="BDDD01000051">
    <property type="protein sequence ID" value="GAV58039.1"/>
    <property type="molecule type" value="Genomic_DNA"/>
</dbReference>
<feature type="domain" description="CCHC-type" evidence="4">
    <location>
        <begin position="95"/>
        <end position="110"/>
    </location>
</feature>
<keyword evidence="1" id="KW-0479">Metal-binding</keyword>
<dbReference type="SMART" id="SM00343">
    <property type="entry name" value="ZnF_C2HC"/>
    <property type="match status" value="2"/>
</dbReference>
<dbReference type="InterPro" id="IPR001878">
    <property type="entry name" value="Znf_CCHC"/>
</dbReference>
<sequence length="381" mass="43752">MEIEELLGSLMTHEVKLNKKSAKLVETKPQEERRKDIALKSTHKEDMSSEEELEEEDYVLFAKRFTKFARMNKARRFQKKNFNKGEGSKMDPPTCFECNKLGHIKVDCPQLKKKKLFKKKALKAWHLSDDESSDDEVTEQVANLCFMALSDDEDSENEVGDSYTFGELQFAFDELLVEFKKKCSQCSLLKKTMTSVEKEKELLVVENEHLKNDIAILEHELAKRDNDIAKPTSPKSLREKNVNLEKSFSKFTLGSKKLEEMLGSQRSYLDKTGIGYAPLEVKAKLKKARKRPHCTYCNKLGHTRNSFRRIAHSHHSHTRPSPYHDPITFRQVWVPKGTISPKSNIKGPNKQWVPRSNSFNVFVGGTMLAGKPQRRATVVCG</sequence>
<proteinExistence type="predicted"/>
<dbReference type="AlphaFoldDB" id="A0A1Q3AQN3"/>
<feature type="region of interest" description="Disordered" evidence="3">
    <location>
        <begin position="21"/>
        <end position="51"/>
    </location>
</feature>
<organism evidence="5 6">
    <name type="scientific">Cephalotus follicularis</name>
    <name type="common">Albany pitcher plant</name>
    <dbReference type="NCBI Taxonomy" id="3775"/>
    <lineage>
        <taxon>Eukaryota</taxon>
        <taxon>Viridiplantae</taxon>
        <taxon>Streptophyta</taxon>
        <taxon>Embryophyta</taxon>
        <taxon>Tracheophyta</taxon>
        <taxon>Spermatophyta</taxon>
        <taxon>Magnoliopsida</taxon>
        <taxon>eudicotyledons</taxon>
        <taxon>Gunneridae</taxon>
        <taxon>Pentapetalae</taxon>
        <taxon>rosids</taxon>
        <taxon>fabids</taxon>
        <taxon>Oxalidales</taxon>
        <taxon>Cephalotaceae</taxon>
        <taxon>Cephalotus</taxon>
    </lineage>
</organism>
<dbReference type="Proteomes" id="UP000187406">
    <property type="component" value="Unassembled WGS sequence"/>
</dbReference>
<dbReference type="Gene3D" id="4.10.60.10">
    <property type="entry name" value="Zinc finger, CCHC-type"/>
    <property type="match status" value="1"/>
</dbReference>
<dbReference type="GO" id="GO:0008270">
    <property type="term" value="F:zinc ion binding"/>
    <property type="evidence" value="ECO:0007669"/>
    <property type="project" value="UniProtKB-KW"/>
</dbReference>
<feature type="compositionally biased region" description="Basic and acidic residues" evidence="3">
    <location>
        <begin position="21"/>
        <end position="47"/>
    </location>
</feature>
<protein>
    <submittedName>
        <fullName evidence="5">Zf-CCHC domain-containing protein</fullName>
    </submittedName>
</protein>
<evidence type="ECO:0000256" key="3">
    <source>
        <dbReference type="SAM" id="MobiDB-lite"/>
    </source>
</evidence>
<dbReference type="GO" id="GO:0003676">
    <property type="term" value="F:nucleic acid binding"/>
    <property type="evidence" value="ECO:0007669"/>
    <property type="project" value="InterPro"/>
</dbReference>
<keyword evidence="6" id="KW-1185">Reference proteome</keyword>
<keyword evidence="2" id="KW-0175">Coiled coil</keyword>
<keyword evidence="1" id="KW-0862">Zinc</keyword>
<comment type="caution">
    <text evidence="5">The sequence shown here is derived from an EMBL/GenBank/DDBJ whole genome shotgun (WGS) entry which is preliminary data.</text>
</comment>
<dbReference type="Pfam" id="PF00098">
    <property type="entry name" value="zf-CCHC"/>
    <property type="match status" value="1"/>
</dbReference>
<dbReference type="PROSITE" id="PS50158">
    <property type="entry name" value="ZF_CCHC"/>
    <property type="match status" value="1"/>
</dbReference>
<dbReference type="SUPFAM" id="SSF57756">
    <property type="entry name" value="Retrovirus zinc finger-like domains"/>
    <property type="match status" value="1"/>
</dbReference>
<evidence type="ECO:0000313" key="5">
    <source>
        <dbReference type="EMBL" id="GAV58039.1"/>
    </source>
</evidence>